<reference evidence="5" key="1">
    <citation type="journal article" date="2014" name="PLoS ONE">
        <title>Transcriptome-Based Identification of ABC Transporters in the Western Tarnished Plant Bug Lygus hesperus.</title>
        <authorList>
            <person name="Hull J.J."/>
            <person name="Chaney K."/>
            <person name="Geib S.M."/>
            <person name="Fabrick J.A."/>
            <person name="Brent C.S."/>
            <person name="Walsh D."/>
            <person name="Lavine L.C."/>
        </authorList>
    </citation>
    <scope>NUCLEOTIDE SEQUENCE</scope>
</reference>
<feature type="region of interest" description="Disordered" evidence="4">
    <location>
        <begin position="324"/>
        <end position="357"/>
    </location>
</feature>
<feature type="compositionally biased region" description="Polar residues" evidence="4">
    <location>
        <begin position="328"/>
        <end position="349"/>
    </location>
</feature>
<feature type="compositionally biased region" description="Acidic residues" evidence="4">
    <location>
        <begin position="449"/>
        <end position="458"/>
    </location>
</feature>
<accession>A0A0A9W0D3</accession>
<evidence type="ECO:0000256" key="2">
    <source>
        <dbReference type="ARBA" id="ARBA00023054"/>
    </source>
</evidence>
<proteinExistence type="inferred from homology"/>
<dbReference type="PANTHER" id="PTHR19232">
    <property type="entry name" value="CENTROCORTIN FAMILY MEMBER"/>
    <property type="match status" value="1"/>
</dbReference>
<evidence type="ECO:0000256" key="1">
    <source>
        <dbReference type="ARBA" id="ARBA00009019"/>
    </source>
</evidence>
<feature type="compositionally biased region" description="Polar residues" evidence="4">
    <location>
        <begin position="461"/>
        <end position="472"/>
    </location>
</feature>
<evidence type="ECO:0000256" key="4">
    <source>
        <dbReference type="SAM" id="MobiDB-lite"/>
    </source>
</evidence>
<feature type="coiled-coil region" evidence="3">
    <location>
        <begin position="31"/>
        <end position="201"/>
    </location>
</feature>
<evidence type="ECO:0000313" key="6">
    <source>
        <dbReference type="EMBL" id="JAP98715.1"/>
    </source>
</evidence>
<comment type="similarity">
    <text evidence="1">Belongs to the CDR2 family.</text>
</comment>
<dbReference type="AlphaFoldDB" id="A0A0A9W0D3"/>
<evidence type="ECO:0000313" key="5">
    <source>
        <dbReference type="EMBL" id="JAG00876.1"/>
    </source>
</evidence>
<dbReference type="InterPro" id="IPR026079">
    <property type="entry name" value="CDR2"/>
</dbReference>
<name>A0A0A9W0D3_LYGHE</name>
<reference evidence="5" key="2">
    <citation type="submission" date="2014-07" db="EMBL/GenBank/DDBJ databases">
        <authorList>
            <person name="Hull J."/>
        </authorList>
    </citation>
    <scope>NUCLEOTIDE SEQUENCE</scope>
</reference>
<gene>
    <name evidence="5" type="primary">CDR2_2</name>
    <name evidence="6" type="synonym">CDR2_1</name>
    <name evidence="5" type="ORF">CM83_83207</name>
    <name evidence="6" type="ORF">g.59931</name>
</gene>
<protein>
    <submittedName>
        <fullName evidence="5">Cerebellar degeneration-related protein 2</fullName>
    </submittedName>
</protein>
<feature type="region of interest" description="Disordered" evidence="4">
    <location>
        <begin position="435"/>
        <end position="569"/>
    </location>
</feature>
<sequence>MYRYHQIVSKKNYFQNEQTLLSDLQLAAELGKTLLERNKELESQLRQHQNVVEDQAQEIEYLRKQTAALREVNDSRLRIYEQLEISIAELETNNLRLNTQASNDKKHIVSLESQIEKLEGRCEELLRKVEDHERARQDMKCSTTPGKRDAAEMSALKEQLSELRTQNSRQAAKLQEYQSTIDTVTQENLRLEETVLNMQRKQDEMSVIDQVRHGEICSRCLRAADDMTSFTADDDDVSIIDSLINDDSYQSILRESLADLGENNPYRTLVEKYEALLKVQATGKVPAILRPAYVTHESSKCLSLQEELAMSGFSSFHREEDDGEFEVSQVQQVTKSTPDFSETETSSSGFADETMNKGTQTEATVPGAFLCSITDGDDCKFSIYDEASPIETRFRKTPEYKKLFREIFDVLKRAAEAKDEGENLPLLEDQTPMCEAAPKVPPVTPAVEDVPELPEPEDAASSVTSEQPSNSAAAAAKRDILDSLAQGVGGHKKSRSRRRSGATSGDQSPVVNGGVVVSTKVTRRKNRDYRQRSTDSGRSTPSEAKRATWCGDGAPSFVTPTQPPHLSSASHEVARLKQLEKSYAEVLRLGRQHVNRK</sequence>
<organism evidence="5">
    <name type="scientific">Lygus hesperus</name>
    <name type="common">Western plant bug</name>
    <dbReference type="NCBI Taxonomy" id="30085"/>
    <lineage>
        <taxon>Eukaryota</taxon>
        <taxon>Metazoa</taxon>
        <taxon>Ecdysozoa</taxon>
        <taxon>Arthropoda</taxon>
        <taxon>Hexapoda</taxon>
        <taxon>Insecta</taxon>
        <taxon>Pterygota</taxon>
        <taxon>Neoptera</taxon>
        <taxon>Paraneoptera</taxon>
        <taxon>Hemiptera</taxon>
        <taxon>Heteroptera</taxon>
        <taxon>Panheteroptera</taxon>
        <taxon>Cimicomorpha</taxon>
        <taxon>Miridae</taxon>
        <taxon>Mirini</taxon>
        <taxon>Lygus</taxon>
    </lineage>
</organism>
<evidence type="ECO:0000256" key="3">
    <source>
        <dbReference type="SAM" id="Coils"/>
    </source>
</evidence>
<feature type="compositionally biased region" description="Polar residues" evidence="4">
    <location>
        <begin position="558"/>
        <end position="569"/>
    </location>
</feature>
<dbReference type="EMBL" id="GDHC01019913">
    <property type="protein sequence ID" value="JAP98715.1"/>
    <property type="molecule type" value="Transcribed_RNA"/>
</dbReference>
<dbReference type="PANTHER" id="PTHR19232:SF7">
    <property type="entry name" value="CENTROCORTIN, ISOFORM A"/>
    <property type="match status" value="1"/>
</dbReference>
<dbReference type="EMBL" id="GBHO01042728">
    <property type="protein sequence ID" value="JAG00876.1"/>
    <property type="molecule type" value="Transcribed_RNA"/>
</dbReference>
<reference evidence="6" key="3">
    <citation type="journal article" date="2016" name="Gigascience">
        <title>De novo construction of an expanded transcriptome assembly for the western tarnished plant bug, Lygus hesperus.</title>
        <authorList>
            <person name="Tassone E.E."/>
            <person name="Geib S.M."/>
            <person name="Hall B."/>
            <person name="Fabrick J.A."/>
            <person name="Brent C.S."/>
            <person name="Hull J.J."/>
        </authorList>
    </citation>
    <scope>NUCLEOTIDE SEQUENCE</scope>
</reference>
<feature type="compositionally biased region" description="Basic residues" evidence="4">
    <location>
        <begin position="490"/>
        <end position="500"/>
    </location>
</feature>
<keyword evidence="2 3" id="KW-0175">Coiled coil</keyword>